<keyword evidence="2" id="KW-0963">Cytoplasm</keyword>
<evidence type="ECO:0000256" key="3">
    <source>
        <dbReference type="ARBA" id="ARBA00022679"/>
    </source>
</evidence>
<keyword evidence="4" id="KW-0547">Nucleotide-binding</keyword>
<name>A0A644SVZ7_9ZZZZ</name>
<evidence type="ECO:0000313" key="8">
    <source>
        <dbReference type="EMBL" id="MPL58889.1"/>
    </source>
</evidence>
<dbReference type="SUPFAM" id="SSF53067">
    <property type="entry name" value="Actin-like ATPase domain"/>
    <property type="match status" value="2"/>
</dbReference>
<dbReference type="GO" id="GO:0006083">
    <property type="term" value="P:acetate metabolic process"/>
    <property type="evidence" value="ECO:0007669"/>
    <property type="project" value="TreeGrafter"/>
</dbReference>
<dbReference type="NCBIfam" id="TIGR02707">
    <property type="entry name" value="butyr_kinase"/>
    <property type="match status" value="1"/>
</dbReference>
<dbReference type="InterPro" id="IPR023865">
    <property type="entry name" value="Aliphatic_acid_kinase_CS"/>
</dbReference>
<keyword evidence="5 8" id="KW-0418">Kinase</keyword>
<dbReference type="GO" id="GO:0008776">
    <property type="term" value="F:acetate kinase activity"/>
    <property type="evidence" value="ECO:0007669"/>
    <property type="project" value="TreeGrafter"/>
</dbReference>
<dbReference type="CDD" id="cd24011">
    <property type="entry name" value="ASKHA_NBD_BK"/>
    <property type="match status" value="1"/>
</dbReference>
<dbReference type="Gene3D" id="3.30.420.40">
    <property type="match status" value="2"/>
</dbReference>
<dbReference type="InterPro" id="IPR011245">
    <property type="entry name" value="Butyrate_kin"/>
</dbReference>
<gene>
    <name evidence="8" type="primary">buk2_2</name>
    <name evidence="8" type="ORF">SDC9_04435</name>
</gene>
<dbReference type="NCBIfam" id="NF002834">
    <property type="entry name" value="PRK03011.1-5"/>
    <property type="match status" value="1"/>
</dbReference>
<dbReference type="HAMAP" id="MF_00542">
    <property type="entry name" value="Butyrate_kinase"/>
    <property type="match status" value="1"/>
</dbReference>
<dbReference type="InterPro" id="IPR043129">
    <property type="entry name" value="ATPase_NBD"/>
</dbReference>
<dbReference type="InterPro" id="IPR000890">
    <property type="entry name" value="Aliphatic_acid_kin_short-chain"/>
</dbReference>
<evidence type="ECO:0000256" key="5">
    <source>
        <dbReference type="ARBA" id="ARBA00022777"/>
    </source>
</evidence>
<dbReference type="PRINTS" id="PR00471">
    <property type="entry name" value="ACETATEKNASE"/>
</dbReference>
<keyword evidence="3 8" id="KW-0808">Transferase</keyword>
<evidence type="ECO:0000256" key="6">
    <source>
        <dbReference type="ARBA" id="ARBA00022840"/>
    </source>
</evidence>
<protein>
    <submittedName>
        <fullName evidence="8">Butyrate kinase 2</fullName>
        <ecNumber evidence="8">2.7.2.7</ecNumber>
    </submittedName>
</protein>
<evidence type="ECO:0000256" key="7">
    <source>
        <dbReference type="ARBA" id="ARBA00048596"/>
    </source>
</evidence>
<organism evidence="8">
    <name type="scientific">bioreactor metagenome</name>
    <dbReference type="NCBI Taxonomy" id="1076179"/>
    <lineage>
        <taxon>unclassified sequences</taxon>
        <taxon>metagenomes</taxon>
        <taxon>ecological metagenomes</taxon>
    </lineage>
</organism>
<dbReference type="PANTHER" id="PTHR21060:SF3">
    <property type="entry name" value="BUTYRATE KINASE 2-RELATED"/>
    <property type="match status" value="1"/>
</dbReference>
<dbReference type="Pfam" id="PF00871">
    <property type="entry name" value="Acetate_kinase"/>
    <property type="match status" value="1"/>
</dbReference>
<reference evidence="8" key="1">
    <citation type="submission" date="2019-08" db="EMBL/GenBank/DDBJ databases">
        <authorList>
            <person name="Kucharzyk K."/>
            <person name="Murdoch R.W."/>
            <person name="Higgins S."/>
            <person name="Loffler F."/>
        </authorList>
    </citation>
    <scope>NUCLEOTIDE SEQUENCE</scope>
</reference>
<dbReference type="GO" id="GO:0005524">
    <property type="term" value="F:ATP binding"/>
    <property type="evidence" value="ECO:0007669"/>
    <property type="project" value="UniProtKB-KW"/>
</dbReference>
<dbReference type="PROSITE" id="PS01075">
    <property type="entry name" value="ACETATE_KINASE_1"/>
    <property type="match status" value="1"/>
</dbReference>
<dbReference type="EC" id="2.7.2.7" evidence="8"/>
<dbReference type="AlphaFoldDB" id="A0A644SVZ7"/>
<evidence type="ECO:0000256" key="2">
    <source>
        <dbReference type="ARBA" id="ARBA00022490"/>
    </source>
</evidence>
<dbReference type="PANTHER" id="PTHR21060">
    <property type="entry name" value="ACETATE KINASE"/>
    <property type="match status" value="1"/>
</dbReference>
<dbReference type="GO" id="GO:0047761">
    <property type="term" value="F:butyrate kinase activity"/>
    <property type="evidence" value="ECO:0007669"/>
    <property type="project" value="UniProtKB-EC"/>
</dbReference>
<dbReference type="GO" id="GO:0005737">
    <property type="term" value="C:cytoplasm"/>
    <property type="evidence" value="ECO:0007669"/>
    <property type="project" value="UniProtKB-SubCell"/>
</dbReference>
<evidence type="ECO:0000256" key="1">
    <source>
        <dbReference type="ARBA" id="ARBA00004496"/>
    </source>
</evidence>
<proteinExistence type="inferred from homology"/>
<keyword evidence="6" id="KW-0067">ATP-binding</keyword>
<dbReference type="EMBL" id="VSSQ01000008">
    <property type="protein sequence ID" value="MPL58889.1"/>
    <property type="molecule type" value="Genomic_DNA"/>
</dbReference>
<dbReference type="PIRSF" id="PIRSF036458">
    <property type="entry name" value="Butyrate_kin"/>
    <property type="match status" value="1"/>
</dbReference>
<comment type="caution">
    <text evidence="8">The sequence shown here is derived from an EMBL/GenBank/DDBJ whole genome shotgun (WGS) entry which is preliminary data.</text>
</comment>
<comment type="subcellular location">
    <subcellularLocation>
        <location evidence="1">Cytoplasm</location>
    </subcellularLocation>
</comment>
<sequence length="357" mass="37861">MNPCVLVINPGSTSTKVAVFTLDSRLFEKSLSHSSDELSSFKTVASQYGFRRDAIIRELRAADFDTAKLTAVVGRGGLLHPIPGGVYKVNGAMKKDLTAAAYGEHASNLGALIADDIAKPLGIPAYIVDPVVVDELSDLARVSGNKLFERISIFHALNQKAVARRYASEQGRDYEDLSLIVAHLGGGISVGLHRRGKVEDVNNALNGEGPFSPERSGTLPTGALVKLCFSGKYGEKEINRLIAGAGGMVSFLGTNDMRQVEKRRNENDAEATLYYEAFIYQVSKAIGALAAAASGKVDAVILTGGIAYGKGIVDGISRRCAFIAPIVVYPGEGELEALAQAGFGALSGSLKPREYLP</sequence>
<accession>A0A644SVZ7</accession>
<comment type="catalytic activity">
    <reaction evidence="7">
        <text>butanoate + ATP = butanoyl phosphate + ADP</text>
        <dbReference type="Rhea" id="RHEA:13585"/>
        <dbReference type="ChEBI" id="CHEBI:17968"/>
        <dbReference type="ChEBI" id="CHEBI:30616"/>
        <dbReference type="ChEBI" id="CHEBI:58079"/>
        <dbReference type="ChEBI" id="CHEBI:456216"/>
        <dbReference type="EC" id="2.7.2.7"/>
    </reaction>
</comment>
<evidence type="ECO:0000256" key="4">
    <source>
        <dbReference type="ARBA" id="ARBA00022741"/>
    </source>
</evidence>